<comment type="caution">
    <text evidence="1">The sequence shown here is derived from an EMBL/GenBank/DDBJ whole genome shotgun (WGS) entry which is preliminary data.</text>
</comment>
<proteinExistence type="predicted"/>
<sequence>MLFKTKKSMKVPDSLLNPNDNYNRLAQSIGKVIAVKRFNIVLTDLMALSVTQYLQYNFK</sequence>
<organism evidence="1 2">
    <name type="scientific">Candidatus Contendibacter odensensis</name>
    <dbReference type="NCBI Taxonomy" id="1400860"/>
    <lineage>
        <taxon>Bacteria</taxon>
        <taxon>Pseudomonadati</taxon>
        <taxon>Pseudomonadota</taxon>
        <taxon>Gammaproteobacteria</taxon>
        <taxon>Candidatus Competibacteraceae</taxon>
        <taxon>Candidatus Contendibacter</taxon>
    </lineage>
</organism>
<gene>
    <name evidence="1" type="ORF">CSA09_05035</name>
</gene>
<dbReference type="EMBL" id="PDTV01000012">
    <property type="protein sequence ID" value="PIE82776.1"/>
    <property type="molecule type" value="Genomic_DNA"/>
</dbReference>
<evidence type="ECO:0000313" key="1">
    <source>
        <dbReference type="EMBL" id="PIE82776.1"/>
    </source>
</evidence>
<protein>
    <submittedName>
        <fullName evidence="1">Uncharacterized protein</fullName>
    </submittedName>
</protein>
<accession>A0A2G6PDY6</accession>
<dbReference type="AlphaFoldDB" id="A0A2G6PDY6"/>
<reference evidence="1 2" key="1">
    <citation type="submission" date="2017-10" db="EMBL/GenBank/DDBJ databases">
        <title>Novel microbial diversity and functional potential in the marine mammal oral microbiome.</title>
        <authorList>
            <person name="Dudek N.K."/>
            <person name="Sun C.L."/>
            <person name="Burstein D."/>
            <person name="Kantor R.S."/>
            <person name="Aliaga Goltsman D.S."/>
            <person name="Bik E.M."/>
            <person name="Thomas B.C."/>
            <person name="Banfield J.F."/>
            <person name="Relman D.A."/>
        </authorList>
    </citation>
    <scope>NUCLEOTIDE SEQUENCE [LARGE SCALE GENOMIC DNA]</scope>
    <source>
        <strain evidence="1">DOLJORAL78_50_517</strain>
    </source>
</reference>
<dbReference type="Proteomes" id="UP000229278">
    <property type="component" value="Unassembled WGS sequence"/>
</dbReference>
<name>A0A2G6PDY6_9GAMM</name>
<evidence type="ECO:0000313" key="2">
    <source>
        <dbReference type="Proteomes" id="UP000229278"/>
    </source>
</evidence>